<gene>
    <name evidence="1" type="ORF">PGLA1383_LOCUS15854</name>
</gene>
<proteinExistence type="predicted"/>
<sequence>MTTPFSLVGASCHGPLIAAAWDETGLLLAAATGAVLECLGSGPSEGLWHCRPALAAKLPIGNSQPFRGAVALSRAPLRAAIPFPDESAVTLFSHSGEPSELWLPAGEVQGPNPGQGHVHGVLVGCKGAVAKLNLGEGSTEAAACSPRRPREAPLTGCLPLAQWRWLKARRQRTDAGMRFTLANRRYFLRSQGACRIRGCAFSFSVRLRSIISGNECLASSKGHQKSLKC</sequence>
<dbReference type="AlphaFoldDB" id="A0A813EES1"/>
<organism evidence="1 2">
    <name type="scientific">Polarella glacialis</name>
    <name type="common">Dinoflagellate</name>
    <dbReference type="NCBI Taxonomy" id="89957"/>
    <lineage>
        <taxon>Eukaryota</taxon>
        <taxon>Sar</taxon>
        <taxon>Alveolata</taxon>
        <taxon>Dinophyceae</taxon>
        <taxon>Suessiales</taxon>
        <taxon>Suessiaceae</taxon>
        <taxon>Polarella</taxon>
    </lineage>
</organism>
<evidence type="ECO:0000313" key="2">
    <source>
        <dbReference type="Proteomes" id="UP000654075"/>
    </source>
</evidence>
<reference evidence="1" key="1">
    <citation type="submission" date="2021-02" db="EMBL/GenBank/DDBJ databases">
        <authorList>
            <person name="Dougan E. K."/>
            <person name="Rhodes N."/>
            <person name="Thang M."/>
            <person name="Chan C."/>
        </authorList>
    </citation>
    <scope>NUCLEOTIDE SEQUENCE</scope>
</reference>
<evidence type="ECO:0000313" key="1">
    <source>
        <dbReference type="EMBL" id="CAE8597410.1"/>
    </source>
</evidence>
<protein>
    <submittedName>
        <fullName evidence="1">Uncharacterized protein</fullName>
    </submittedName>
</protein>
<comment type="caution">
    <text evidence="1">The sequence shown here is derived from an EMBL/GenBank/DDBJ whole genome shotgun (WGS) entry which is preliminary data.</text>
</comment>
<name>A0A813EES1_POLGL</name>
<accession>A0A813EES1</accession>
<keyword evidence="2" id="KW-1185">Reference proteome</keyword>
<dbReference type="EMBL" id="CAJNNV010009474">
    <property type="protein sequence ID" value="CAE8597410.1"/>
    <property type="molecule type" value="Genomic_DNA"/>
</dbReference>
<dbReference type="Proteomes" id="UP000654075">
    <property type="component" value="Unassembled WGS sequence"/>
</dbReference>